<gene>
    <name evidence="1" type="ORF">Vadar_026111</name>
</gene>
<protein>
    <submittedName>
        <fullName evidence="1">Uncharacterized protein</fullName>
    </submittedName>
</protein>
<name>A0ACB7YRV1_9ERIC</name>
<dbReference type="Proteomes" id="UP000828048">
    <property type="component" value="Chromosome 11"/>
</dbReference>
<accession>A0ACB7YRV1</accession>
<organism evidence="1 2">
    <name type="scientific">Vaccinium darrowii</name>
    <dbReference type="NCBI Taxonomy" id="229202"/>
    <lineage>
        <taxon>Eukaryota</taxon>
        <taxon>Viridiplantae</taxon>
        <taxon>Streptophyta</taxon>
        <taxon>Embryophyta</taxon>
        <taxon>Tracheophyta</taxon>
        <taxon>Spermatophyta</taxon>
        <taxon>Magnoliopsida</taxon>
        <taxon>eudicotyledons</taxon>
        <taxon>Gunneridae</taxon>
        <taxon>Pentapetalae</taxon>
        <taxon>asterids</taxon>
        <taxon>Ericales</taxon>
        <taxon>Ericaceae</taxon>
        <taxon>Vaccinioideae</taxon>
        <taxon>Vaccinieae</taxon>
        <taxon>Vaccinium</taxon>
    </lineage>
</organism>
<comment type="caution">
    <text evidence="1">The sequence shown here is derived from an EMBL/GenBank/DDBJ whole genome shotgun (WGS) entry which is preliminary data.</text>
</comment>
<reference evidence="1 2" key="1">
    <citation type="journal article" date="2021" name="Hortic Res">
        <title>High-quality reference genome and annotation aids understanding of berry development for evergreen blueberry (Vaccinium darrowii).</title>
        <authorList>
            <person name="Yu J."/>
            <person name="Hulse-Kemp A.M."/>
            <person name="Babiker E."/>
            <person name="Staton M."/>
        </authorList>
    </citation>
    <scope>NUCLEOTIDE SEQUENCE [LARGE SCALE GENOMIC DNA]</scope>
    <source>
        <strain evidence="2">cv. NJ 8807/NJ 8810</strain>
        <tissue evidence="1">Young leaf</tissue>
    </source>
</reference>
<evidence type="ECO:0000313" key="1">
    <source>
        <dbReference type="EMBL" id="KAH7855549.1"/>
    </source>
</evidence>
<proteinExistence type="predicted"/>
<evidence type="ECO:0000313" key="2">
    <source>
        <dbReference type="Proteomes" id="UP000828048"/>
    </source>
</evidence>
<keyword evidence="2" id="KW-1185">Reference proteome</keyword>
<dbReference type="EMBL" id="CM037161">
    <property type="protein sequence ID" value="KAH7855549.1"/>
    <property type="molecule type" value="Genomic_DNA"/>
</dbReference>
<sequence>MSNLSPPPSATVGGGATTLSDLHKDVLSTHILNRLDGPTLASVSCVSSQLRSISSQHHLWTTICHLTWPSTATSPLLRHLIESFPGGPRAFYSLSFPLLHPTSTTTVAAVPPPQELVFAVDIHYKNNLIFSKVHETETVSDWFRCSPFRVDLLDPKESVPTAIRHPNCDVACDAVAADMTLSWVSIDPVGGRAVNLSSFQPVAVKRHWLSGEVQVGFAAILPRDQKRATGEHVQCGIVVTCGGSEKGEMQVREVSLQMEDMDGMYLTGKESLVILQRALIEGKRVGNKRRVEEGKKRYKDYLEMKRERRERQLRNEGRMDKLCIAIGLAIFAAWVKFLFL</sequence>